<comment type="caution">
    <text evidence="1">The sequence shown here is derived from an EMBL/GenBank/DDBJ whole genome shotgun (WGS) entry which is preliminary data.</text>
</comment>
<name>A0A7J0F9Z0_9ERIC</name>
<sequence length="91" mass="10158">MHAAAKQPAIVASPLQGALTKPGAAIRHCTRQQPEAARCKSQQPRATSRYGKISRYRGIYWWLHNRSDRRGSRLNLSSRSGSSLVFGLLRL</sequence>
<dbReference type="EMBL" id="BJWL01000010">
    <property type="protein sequence ID" value="GFY95508.1"/>
    <property type="molecule type" value="Genomic_DNA"/>
</dbReference>
<reference evidence="1 2" key="1">
    <citation type="submission" date="2019-07" db="EMBL/GenBank/DDBJ databases">
        <title>De Novo Assembly of kiwifruit Actinidia rufa.</title>
        <authorList>
            <person name="Sugita-Konishi S."/>
            <person name="Sato K."/>
            <person name="Mori E."/>
            <person name="Abe Y."/>
            <person name="Kisaki G."/>
            <person name="Hamano K."/>
            <person name="Suezawa K."/>
            <person name="Otani M."/>
            <person name="Fukuda T."/>
            <person name="Manabe T."/>
            <person name="Gomi K."/>
            <person name="Tabuchi M."/>
            <person name="Akimitsu K."/>
            <person name="Kataoka I."/>
        </authorList>
    </citation>
    <scope>NUCLEOTIDE SEQUENCE [LARGE SCALE GENOMIC DNA]</scope>
    <source>
        <strain evidence="2">cv. Fuchu</strain>
    </source>
</reference>
<evidence type="ECO:0000313" key="2">
    <source>
        <dbReference type="Proteomes" id="UP000585474"/>
    </source>
</evidence>
<proteinExistence type="predicted"/>
<gene>
    <name evidence="1" type="ORF">Acr_10g0008930</name>
</gene>
<organism evidence="1 2">
    <name type="scientific">Actinidia rufa</name>
    <dbReference type="NCBI Taxonomy" id="165716"/>
    <lineage>
        <taxon>Eukaryota</taxon>
        <taxon>Viridiplantae</taxon>
        <taxon>Streptophyta</taxon>
        <taxon>Embryophyta</taxon>
        <taxon>Tracheophyta</taxon>
        <taxon>Spermatophyta</taxon>
        <taxon>Magnoliopsida</taxon>
        <taxon>eudicotyledons</taxon>
        <taxon>Gunneridae</taxon>
        <taxon>Pentapetalae</taxon>
        <taxon>asterids</taxon>
        <taxon>Ericales</taxon>
        <taxon>Actinidiaceae</taxon>
        <taxon>Actinidia</taxon>
    </lineage>
</organism>
<keyword evidence="2" id="KW-1185">Reference proteome</keyword>
<dbReference type="AlphaFoldDB" id="A0A7J0F9Z0"/>
<evidence type="ECO:0000313" key="1">
    <source>
        <dbReference type="EMBL" id="GFY95508.1"/>
    </source>
</evidence>
<protein>
    <submittedName>
        <fullName evidence="1">Uncharacterized protein</fullName>
    </submittedName>
</protein>
<dbReference type="Proteomes" id="UP000585474">
    <property type="component" value="Unassembled WGS sequence"/>
</dbReference>
<accession>A0A7J0F9Z0</accession>